<dbReference type="GO" id="GO:0005524">
    <property type="term" value="F:ATP binding"/>
    <property type="evidence" value="ECO:0007669"/>
    <property type="project" value="UniProtKB-UniRule"/>
</dbReference>
<dbReference type="PANTHER" id="PTHR10695">
    <property type="entry name" value="DEPHOSPHO-COA KINASE-RELATED"/>
    <property type="match status" value="1"/>
</dbReference>
<keyword evidence="11" id="KW-1185">Reference proteome</keyword>
<keyword evidence="7 8" id="KW-0173">Coenzyme A biosynthesis</keyword>
<name>A0A916UGE8_9ACTN</name>
<evidence type="ECO:0000256" key="7">
    <source>
        <dbReference type="ARBA" id="ARBA00022993"/>
    </source>
</evidence>
<keyword evidence="2 8" id="KW-0963">Cytoplasm</keyword>
<evidence type="ECO:0000256" key="6">
    <source>
        <dbReference type="ARBA" id="ARBA00022840"/>
    </source>
</evidence>
<keyword evidence="5 8" id="KW-0418">Kinase</keyword>
<comment type="catalytic activity">
    <reaction evidence="8">
        <text>3'-dephospho-CoA + ATP = ADP + CoA + H(+)</text>
        <dbReference type="Rhea" id="RHEA:18245"/>
        <dbReference type="ChEBI" id="CHEBI:15378"/>
        <dbReference type="ChEBI" id="CHEBI:30616"/>
        <dbReference type="ChEBI" id="CHEBI:57287"/>
        <dbReference type="ChEBI" id="CHEBI:57328"/>
        <dbReference type="ChEBI" id="CHEBI:456216"/>
        <dbReference type="EC" id="2.7.1.24"/>
    </reaction>
</comment>
<evidence type="ECO:0000256" key="3">
    <source>
        <dbReference type="ARBA" id="ARBA00022679"/>
    </source>
</evidence>
<dbReference type="EC" id="2.7.1.24" evidence="8 9"/>
<dbReference type="EMBL" id="BMJH01000002">
    <property type="protein sequence ID" value="GGC70018.1"/>
    <property type="molecule type" value="Genomic_DNA"/>
</dbReference>
<comment type="subcellular location">
    <subcellularLocation>
        <location evidence="8">Cytoplasm</location>
    </subcellularLocation>
</comment>
<keyword evidence="3 8" id="KW-0808">Transferase</keyword>
<reference evidence="10" key="1">
    <citation type="journal article" date="2014" name="Int. J. Syst. Evol. Microbiol.">
        <title>Complete genome sequence of Corynebacterium casei LMG S-19264T (=DSM 44701T), isolated from a smear-ripened cheese.</title>
        <authorList>
            <consortium name="US DOE Joint Genome Institute (JGI-PGF)"/>
            <person name="Walter F."/>
            <person name="Albersmeier A."/>
            <person name="Kalinowski J."/>
            <person name="Ruckert C."/>
        </authorList>
    </citation>
    <scope>NUCLEOTIDE SEQUENCE</scope>
    <source>
        <strain evidence="10">CGMCC 1.15478</strain>
    </source>
</reference>
<dbReference type="GO" id="GO:0015937">
    <property type="term" value="P:coenzyme A biosynthetic process"/>
    <property type="evidence" value="ECO:0007669"/>
    <property type="project" value="UniProtKB-UniRule"/>
</dbReference>
<feature type="binding site" evidence="8">
    <location>
        <begin position="11"/>
        <end position="16"/>
    </location>
    <ligand>
        <name>ATP</name>
        <dbReference type="ChEBI" id="CHEBI:30616"/>
    </ligand>
</feature>
<dbReference type="FunFam" id="3.40.50.300:FF:000991">
    <property type="entry name" value="Dephospho-CoA kinase"/>
    <property type="match status" value="1"/>
</dbReference>
<sequence>MLRIGLTGGIGAGKSTVSTELARLGAVIIDADKIAREVVEPGTPGLTELVEAFGNEILLPDGTLDRPALAAVAFRDDASRTQLNQIVHPKVGQRTSELIIAAPPHAVVVHDIPLLIENGLAPTCNLVMVVHAEEQQRIDRLTSHRGMSPDDARARIAAQATDEQRRAAADVWLDNTGSQDALREQVRHVWHTRIVPFEHNVRTGNDVLPDEAVVEFNPEWEAQARRVIARLWVLCGGLAKSIEFVGPKRDSGEPVVDLLNIEIVVETEADMLQIGKLLSAEEFPASPKVGLHRGADPARPLEIQIRHSK</sequence>
<dbReference type="GO" id="GO:0005737">
    <property type="term" value="C:cytoplasm"/>
    <property type="evidence" value="ECO:0007669"/>
    <property type="project" value="UniProtKB-SubCell"/>
</dbReference>
<protein>
    <recommendedName>
        <fullName evidence="8 9">Dephospho-CoA kinase</fullName>
        <ecNumber evidence="8 9">2.7.1.24</ecNumber>
    </recommendedName>
    <alternativeName>
        <fullName evidence="8">Dephosphocoenzyme A kinase</fullName>
    </alternativeName>
</protein>
<reference evidence="10" key="2">
    <citation type="submission" date="2020-09" db="EMBL/GenBank/DDBJ databases">
        <authorList>
            <person name="Sun Q."/>
            <person name="Zhou Y."/>
        </authorList>
    </citation>
    <scope>NUCLEOTIDE SEQUENCE</scope>
    <source>
        <strain evidence="10">CGMCC 1.15478</strain>
    </source>
</reference>
<dbReference type="HAMAP" id="MF_00376">
    <property type="entry name" value="Dephospho_CoA_kinase"/>
    <property type="match status" value="1"/>
</dbReference>
<comment type="caution">
    <text evidence="10">The sequence shown here is derived from an EMBL/GenBank/DDBJ whole genome shotgun (WGS) entry which is preliminary data.</text>
</comment>
<evidence type="ECO:0000256" key="4">
    <source>
        <dbReference type="ARBA" id="ARBA00022741"/>
    </source>
</evidence>
<dbReference type="RefSeq" id="WP_188674826.1">
    <property type="nucleotide sequence ID" value="NZ_BMJH01000002.1"/>
</dbReference>
<dbReference type="SUPFAM" id="SSF52540">
    <property type="entry name" value="P-loop containing nucleoside triphosphate hydrolases"/>
    <property type="match status" value="1"/>
</dbReference>
<dbReference type="AlphaFoldDB" id="A0A916UGE8"/>
<organism evidence="10 11">
    <name type="scientific">Hoyosella rhizosphaerae</name>
    <dbReference type="NCBI Taxonomy" id="1755582"/>
    <lineage>
        <taxon>Bacteria</taxon>
        <taxon>Bacillati</taxon>
        <taxon>Actinomycetota</taxon>
        <taxon>Actinomycetes</taxon>
        <taxon>Mycobacteriales</taxon>
        <taxon>Hoyosellaceae</taxon>
        <taxon>Hoyosella</taxon>
    </lineage>
</organism>
<evidence type="ECO:0000256" key="2">
    <source>
        <dbReference type="ARBA" id="ARBA00022490"/>
    </source>
</evidence>
<dbReference type="NCBIfam" id="TIGR00152">
    <property type="entry name" value="dephospho-CoA kinase"/>
    <property type="match status" value="1"/>
</dbReference>
<keyword evidence="4 8" id="KW-0547">Nucleotide-binding</keyword>
<keyword evidence="6 8" id="KW-0067">ATP-binding</keyword>
<evidence type="ECO:0000256" key="8">
    <source>
        <dbReference type="HAMAP-Rule" id="MF_00376"/>
    </source>
</evidence>
<evidence type="ECO:0000256" key="1">
    <source>
        <dbReference type="ARBA" id="ARBA00009018"/>
    </source>
</evidence>
<dbReference type="InterPro" id="IPR027417">
    <property type="entry name" value="P-loop_NTPase"/>
</dbReference>
<evidence type="ECO:0000256" key="5">
    <source>
        <dbReference type="ARBA" id="ARBA00022777"/>
    </source>
</evidence>
<proteinExistence type="inferred from homology"/>
<evidence type="ECO:0000256" key="9">
    <source>
        <dbReference type="NCBIfam" id="TIGR00152"/>
    </source>
</evidence>
<gene>
    <name evidence="8" type="primary">coaE</name>
    <name evidence="10" type="ORF">GCM10011410_23590</name>
</gene>
<dbReference type="CDD" id="cd02022">
    <property type="entry name" value="DPCK"/>
    <property type="match status" value="1"/>
</dbReference>
<dbReference type="GO" id="GO:0004140">
    <property type="term" value="F:dephospho-CoA kinase activity"/>
    <property type="evidence" value="ECO:0007669"/>
    <property type="project" value="UniProtKB-UniRule"/>
</dbReference>
<evidence type="ECO:0000313" key="10">
    <source>
        <dbReference type="EMBL" id="GGC70018.1"/>
    </source>
</evidence>
<dbReference type="NCBIfam" id="NF002879">
    <property type="entry name" value="PRK03333.1"/>
    <property type="match status" value="1"/>
</dbReference>
<dbReference type="Pfam" id="PF01121">
    <property type="entry name" value="CoaE"/>
    <property type="match status" value="1"/>
</dbReference>
<comment type="similarity">
    <text evidence="1 8">Belongs to the CoaE family.</text>
</comment>
<dbReference type="PROSITE" id="PS51219">
    <property type="entry name" value="DPCK"/>
    <property type="match status" value="1"/>
</dbReference>
<comment type="pathway">
    <text evidence="8">Cofactor biosynthesis; coenzyme A biosynthesis; CoA from (R)-pantothenate: step 5/5.</text>
</comment>
<dbReference type="InterPro" id="IPR001977">
    <property type="entry name" value="Depp_CoAkinase"/>
</dbReference>
<dbReference type="Proteomes" id="UP000641514">
    <property type="component" value="Unassembled WGS sequence"/>
</dbReference>
<evidence type="ECO:0000313" key="11">
    <source>
        <dbReference type="Proteomes" id="UP000641514"/>
    </source>
</evidence>
<dbReference type="PANTHER" id="PTHR10695:SF46">
    <property type="entry name" value="BIFUNCTIONAL COENZYME A SYNTHASE-RELATED"/>
    <property type="match status" value="1"/>
</dbReference>
<accession>A0A916UGE8</accession>
<dbReference type="Gene3D" id="3.40.50.300">
    <property type="entry name" value="P-loop containing nucleotide triphosphate hydrolases"/>
    <property type="match status" value="1"/>
</dbReference>
<comment type="function">
    <text evidence="8">Catalyzes the phosphorylation of the 3'-hydroxyl group of dephosphocoenzyme A to form coenzyme A.</text>
</comment>